<evidence type="ECO:0000259" key="10">
    <source>
        <dbReference type="Pfam" id="PF02911"/>
    </source>
</evidence>
<keyword evidence="12" id="KW-1185">Reference proteome</keyword>
<dbReference type="AlphaFoldDB" id="A0A840VCU9"/>
<dbReference type="SUPFAM" id="SSF53328">
    <property type="entry name" value="Formyltransferase"/>
    <property type="match status" value="1"/>
</dbReference>
<dbReference type="Pfam" id="PF00551">
    <property type="entry name" value="Formyl_trans_N"/>
    <property type="match status" value="1"/>
</dbReference>
<evidence type="ECO:0000256" key="1">
    <source>
        <dbReference type="ARBA" id="ARBA00002606"/>
    </source>
</evidence>
<evidence type="ECO:0000313" key="12">
    <source>
        <dbReference type="Proteomes" id="UP000553706"/>
    </source>
</evidence>
<dbReference type="Pfam" id="PF02911">
    <property type="entry name" value="Formyl_trans_C"/>
    <property type="match status" value="1"/>
</dbReference>
<accession>A0A840VCU9</accession>
<evidence type="ECO:0000256" key="3">
    <source>
        <dbReference type="ARBA" id="ARBA00012261"/>
    </source>
</evidence>
<dbReference type="EC" id="2.1.2.9" evidence="3 8"/>
<dbReference type="GO" id="GO:0004479">
    <property type="term" value="F:methionyl-tRNA formyltransferase activity"/>
    <property type="evidence" value="ECO:0007669"/>
    <property type="project" value="UniProtKB-UniRule"/>
</dbReference>
<feature type="binding site" evidence="8">
    <location>
        <begin position="110"/>
        <end position="113"/>
    </location>
    <ligand>
        <name>(6S)-5,6,7,8-tetrahydrofolate</name>
        <dbReference type="ChEBI" id="CHEBI:57453"/>
    </ligand>
</feature>
<dbReference type="Gene3D" id="3.40.50.170">
    <property type="entry name" value="Formyl transferase, N-terminal domain"/>
    <property type="match status" value="1"/>
</dbReference>
<dbReference type="InterPro" id="IPR005793">
    <property type="entry name" value="Formyl_trans_C"/>
</dbReference>
<organism evidence="11 12">
    <name type="scientific">Acidocella aromatica</name>
    <dbReference type="NCBI Taxonomy" id="1303579"/>
    <lineage>
        <taxon>Bacteria</taxon>
        <taxon>Pseudomonadati</taxon>
        <taxon>Pseudomonadota</taxon>
        <taxon>Alphaproteobacteria</taxon>
        <taxon>Acetobacterales</taxon>
        <taxon>Acidocellaceae</taxon>
        <taxon>Acidocella</taxon>
    </lineage>
</organism>
<keyword evidence="6 8" id="KW-0648">Protein biosynthesis</keyword>
<comment type="catalytic activity">
    <reaction evidence="7 8">
        <text>L-methionyl-tRNA(fMet) + (6R)-10-formyltetrahydrofolate = N-formyl-L-methionyl-tRNA(fMet) + (6S)-5,6,7,8-tetrahydrofolate + H(+)</text>
        <dbReference type="Rhea" id="RHEA:24380"/>
        <dbReference type="Rhea" id="RHEA-COMP:9952"/>
        <dbReference type="Rhea" id="RHEA-COMP:9953"/>
        <dbReference type="ChEBI" id="CHEBI:15378"/>
        <dbReference type="ChEBI" id="CHEBI:57453"/>
        <dbReference type="ChEBI" id="CHEBI:78530"/>
        <dbReference type="ChEBI" id="CHEBI:78844"/>
        <dbReference type="ChEBI" id="CHEBI:195366"/>
        <dbReference type="EC" id="2.1.2.9"/>
    </reaction>
</comment>
<dbReference type="GO" id="GO:0005829">
    <property type="term" value="C:cytosol"/>
    <property type="evidence" value="ECO:0007669"/>
    <property type="project" value="TreeGrafter"/>
</dbReference>
<dbReference type="RefSeq" id="WP_183266519.1">
    <property type="nucleotide sequence ID" value="NZ_JACHFJ010000007.1"/>
</dbReference>
<dbReference type="InterPro" id="IPR011034">
    <property type="entry name" value="Formyl_transferase-like_C_sf"/>
</dbReference>
<keyword evidence="5 8" id="KW-0808">Transferase</keyword>
<evidence type="ECO:0000259" key="9">
    <source>
        <dbReference type="Pfam" id="PF00551"/>
    </source>
</evidence>
<dbReference type="HAMAP" id="MF_00182">
    <property type="entry name" value="Formyl_trans"/>
    <property type="match status" value="1"/>
</dbReference>
<dbReference type="InterPro" id="IPR044135">
    <property type="entry name" value="Met-tRNA-FMT_C"/>
</dbReference>
<dbReference type="InterPro" id="IPR036477">
    <property type="entry name" value="Formyl_transf_N_sf"/>
</dbReference>
<dbReference type="InterPro" id="IPR002376">
    <property type="entry name" value="Formyl_transf_N"/>
</dbReference>
<comment type="caution">
    <text evidence="11">The sequence shown here is derived from an EMBL/GenBank/DDBJ whole genome shotgun (WGS) entry which is preliminary data.</text>
</comment>
<dbReference type="PROSITE" id="PS00373">
    <property type="entry name" value="GART"/>
    <property type="match status" value="1"/>
</dbReference>
<feature type="domain" description="Formyl transferase N-terminal" evidence="9">
    <location>
        <begin position="1"/>
        <end position="177"/>
    </location>
</feature>
<comment type="similarity">
    <text evidence="2 8">Belongs to the Fmt family.</text>
</comment>
<dbReference type="SUPFAM" id="SSF50486">
    <property type="entry name" value="FMT C-terminal domain-like"/>
    <property type="match status" value="1"/>
</dbReference>
<protein>
    <recommendedName>
        <fullName evidence="4 8">Methionyl-tRNA formyltransferase</fullName>
        <ecNumber evidence="3 8">2.1.2.9</ecNumber>
    </recommendedName>
</protein>
<dbReference type="Proteomes" id="UP000553706">
    <property type="component" value="Unassembled WGS sequence"/>
</dbReference>
<evidence type="ECO:0000256" key="7">
    <source>
        <dbReference type="ARBA" id="ARBA00048558"/>
    </source>
</evidence>
<reference evidence="11 12" key="1">
    <citation type="submission" date="2020-08" db="EMBL/GenBank/DDBJ databases">
        <title>Genomic Encyclopedia of Type Strains, Phase IV (KMG-IV): sequencing the most valuable type-strain genomes for metagenomic binning, comparative biology and taxonomic classification.</title>
        <authorList>
            <person name="Goeker M."/>
        </authorList>
    </citation>
    <scope>NUCLEOTIDE SEQUENCE [LARGE SCALE GENOMIC DNA]</scope>
    <source>
        <strain evidence="11 12">DSM 27026</strain>
    </source>
</reference>
<dbReference type="NCBIfam" id="TIGR00460">
    <property type="entry name" value="fmt"/>
    <property type="match status" value="1"/>
</dbReference>
<evidence type="ECO:0000256" key="5">
    <source>
        <dbReference type="ARBA" id="ARBA00022679"/>
    </source>
</evidence>
<name>A0A840VCU9_9PROT</name>
<dbReference type="InterPro" id="IPR041711">
    <property type="entry name" value="Met-tRNA-FMT_N"/>
</dbReference>
<dbReference type="PANTHER" id="PTHR11138">
    <property type="entry name" value="METHIONYL-TRNA FORMYLTRANSFERASE"/>
    <property type="match status" value="1"/>
</dbReference>
<dbReference type="CDD" id="cd08646">
    <property type="entry name" value="FMT_core_Met-tRNA-FMT_N"/>
    <property type="match status" value="1"/>
</dbReference>
<feature type="domain" description="Formyl transferase C-terminal" evidence="10">
    <location>
        <begin position="200"/>
        <end position="292"/>
    </location>
</feature>
<evidence type="ECO:0000256" key="2">
    <source>
        <dbReference type="ARBA" id="ARBA00010699"/>
    </source>
</evidence>
<sequence>MKLAFMGSPDFSVPALQALVKAGHEVAVVYAQPPKPAGRGQKEQKCPVHQAAEALGLPVRTPAKLRGNAEELAFFQSLGLDAAVVAAYGLILPQAFLNAPKRGCLNIHASLLPRWRGAGPIQAAIAEGDVETGITIMQMEAGLDTGPMLRRGALPIGTHDTAADLHDSLAGIGAKLILAELAQPSEPVVQNEALANYAPKLSREDARLNFTLPAVVLERRIRAFTPWPGALGLLGDMVIKILAAEVVPGEGVPGEIIDDKFTIACGEGALRPTRLQRAGKAAMSTADFLRGFTLPEGARFY</sequence>
<comment type="function">
    <text evidence="1 8">Attaches a formyl group to the free amino group of methionyl-tRNA(fMet). The formyl group appears to play a dual role in the initiator identity of N-formylmethionyl-tRNA by promoting its recognition by IF2 and preventing the misappropriation of this tRNA by the elongation apparatus.</text>
</comment>
<evidence type="ECO:0000256" key="6">
    <source>
        <dbReference type="ARBA" id="ARBA00022917"/>
    </source>
</evidence>
<evidence type="ECO:0000313" key="11">
    <source>
        <dbReference type="EMBL" id="MBB5373514.1"/>
    </source>
</evidence>
<evidence type="ECO:0000256" key="4">
    <source>
        <dbReference type="ARBA" id="ARBA00016014"/>
    </source>
</evidence>
<gene>
    <name evidence="8" type="primary">fmt</name>
    <name evidence="11" type="ORF">HNP71_001774</name>
</gene>
<dbReference type="CDD" id="cd08704">
    <property type="entry name" value="Met_tRNA_FMT_C"/>
    <property type="match status" value="1"/>
</dbReference>
<dbReference type="Gene3D" id="3.10.25.10">
    <property type="entry name" value="Formyl transferase, C-terminal domain"/>
    <property type="match status" value="1"/>
</dbReference>
<dbReference type="InterPro" id="IPR037022">
    <property type="entry name" value="Formyl_trans_C_sf"/>
</dbReference>
<dbReference type="EMBL" id="JACHFJ010000007">
    <property type="protein sequence ID" value="MBB5373514.1"/>
    <property type="molecule type" value="Genomic_DNA"/>
</dbReference>
<dbReference type="InterPro" id="IPR001555">
    <property type="entry name" value="GART_AS"/>
</dbReference>
<dbReference type="PANTHER" id="PTHR11138:SF5">
    <property type="entry name" value="METHIONYL-TRNA FORMYLTRANSFERASE, MITOCHONDRIAL"/>
    <property type="match status" value="1"/>
</dbReference>
<proteinExistence type="inferred from homology"/>
<evidence type="ECO:0000256" key="8">
    <source>
        <dbReference type="HAMAP-Rule" id="MF_00182"/>
    </source>
</evidence>
<dbReference type="InterPro" id="IPR005794">
    <property type="entry name" value="Fmt"/>
</dbReference>